<feature type="domain" description="HTH marR-type" evidence="6">
    <location>
        <begin position="1"/>
        <end position="117"/>
    </location>
</feature>
<comment type="subcellular location">
    <subcellularLocation>
        <location evidence="1">Cytoplasm</location>
    </subcellularLocation>
</comment>
<dbReference type="InterPro" id="IPR036388">
    <property type="entry name" value="WH-like_DNA-bd_sf"/>
</dbReference>
<dbReference type="InterPro" id="IPR036390">
    <property type="entry name" value="WH_DNA-bd_sf"/>
</dbReference>
<evidence type="ECO:0000313" key="8">
    <source>
        <dbReference type="Proteomes" id="UP000245263"/>
    </source>
</evidence>
<protein>
    <submittedName>
        <fullName evidence="7">MarR family transcriptional regulator</fullName>
    </submittedName>
</protein>
<accession>A0ABN6KFE9</accession>
<name>A0ABN6KFE9_9LEPT</name>
<dbReference type="PROSITE" id="PS50995">
    <property type="entry name" value="HTH_MARR_2"/>
    <property type="match status" value="1"/>
</dbReference>
<proteinExistence type="predicted"/>
<dbReference type="InterPro" id="IPR000835">
    <property type="entry name" value="HTH_MarR-typ"/>
</dbReference>
<evidence type="ECO:0000313" key="7">
    <source>
        <dbReference type="EMBL" id="BDA79828.1"/>
    </source>
</evidence>
<reference evidence="7 8" key="1">
    <citation type="submission" date="2021-08" db="EMBL/GenBank/DDBJ databases">
        <title>Complete genome sequence of Leptospira kobayashii strain E30.</title>
        <authorList>
            <person name="Nakao R."/>
            <person name="Nakamura S."/>
            <person name="Masuzawa T."/>
            <person name="Koizumi N."/>
        </authorList>
    </citation>
    <scope>NUCLEOTIDE SEQUENCE [LARGE SCALE GENOMIC DNA]</scope>
    <source>
        <strain evidence="7 8">E30</strain>
    </source>
</reference>
<evidence type="ECO:0000256" key="1">
    <source>
        <dbReference type="ARBA" id="ARBA00004496"/>
    </source>
</evidence>
<evidence type="ECO:0000256" key="2">
    <source>
        <dbReference type="ARBA" id="ARBA00022490"/>
    </source>
</evidence>
<evidence type="ECO:0000256" key="5">
    <source>
        <dbReference type="ARBA" id="ARBA00023163"/>
    </source>
</evidence>
<keyword evidence="4" id="KW-0238">DNA-binding</keyword>
<organism evidence="7 8">
    <name type="scientific">Leptospira kobayashii</name>
    <dbReference type="NCBI Taxonomy" id="1917830"/>
    <lineage>
        <taxon>Bacteria</taxon>
        <taxon>Pseudomonadati</taxon>
        <taxon>Spirochaetota</taxon>
        <taxon>Spirochaetia</taxon>
        <taxon>Leptospirales</taxon>
        <taxon>Leptospiraceae</taxon>
        <taxon>Leptospira</taxon>
    </lineage>
</organism>
<dbReference type="PRINTS" id="PR00598">
    <property type="entry name" value="HTHMARR"/>
</dbReference>
<dbReference type="InterPro" id="IPR055166">
    <property type="entry name" value="Transc_reg_Sar_Rot_HTH"/>
</dbReference>
<gene>
    <name evidence="7" type="ORF">LPTSP3_g27580</name>
</gene>
<dbReference type="InterPro" id="IPR039422">
    <property type="entry name" value="MarR/SlyA-like"/>
</dbReference>
<keyword evidence="2" id="KW-0963">Cytoplasm</keyword>
<dbReference type="Proteomes" id="UP000245263">
    <property type="component" value="Chromosome 1"/>
</dbReference>
<dbReference type="SMART" id="SM00347">
    <property type="entry name" value="HTH_MARR"/>
    <property type="match status" value="1"/>
</dbReference>
<dbReference type="EMBL" id="AP025028">
    <property type="protein sequence ID" value="BDA79828.1"/>
    <property type="molecule type" value="Genomic_DNA"/>
</dbReference>
<keyword evidence="3" id="KW-0805">Transcription regulation</keyword>
<dbReference type="SUPFAM" id="SSF46785">
    <property type="entry name" value="Winged helix' DNA-binding domain"/>
    <property type="match status" value="1"/>
</dbReference>
<evidence type="ECO:0000256" key="4">
    <source>
        <dbReference type="ARBA" id="ARBA00023125"/>
    </source>
</evidence>
<dbReference type="PANTHER" id="PTHR33164">
    <property type="entry name" value="TRANSCRIPTIONAL REGULATOR, MARR FAMILY"/>
    <property type="match status" value="1"/>
</dbReference>
<dbReference type="Gene3D" id="1.10.10.10">
    <property type="entry name" value="Winged helix-like DNA-binding domain superfamily/Winged helix DNA-binding domain"/>
    <property type="match status" value="1"/>
</dbReference>
<dbReference type="PANTHER" id="PTHR33164:SF5">
    <property type="entry name" value="ORGANIC HYDROPEROXIDE RESISTANCE TRANSCRIPTIONAL REGULATOR"/>
    <property type="match status" value="1"/>
</dbReference>
<evidence type="ECO:0000256" key="3">
    <source>
        <dbReference type="ARBA" id="ARBA00023015"/>
    </source>
</evidence>
<keyword evidence="5" id="KW-0804">Transcription</keyword>
<keyword evidence="8" id="KW-1185">Reference proteome</keyword>
<evidence type="ECO:0000259" key="6">
    <source>
        <dbReference type="PROSITE" id="PS50995"/>
    </source>
</evidence>
<dbReference type="Pfam" id="PF22381">
    <property type="entry name" value="Staph_reg_Sar_Rot"/>
    <property type="match status" value="1"/>
</dbReference>
<sequence>MMKLYRPLLTELNLTYPQYLVMLVLWEEDGLSVSEIGERLSLDSGTLTPLLKRMQTANLLERKRGEEDERVVTVMLTSAGKKLHTKALSVPEKLFCQLGISLQEVFSLKETLSRLGV</sequence>
<dbReference type="RefSeq" id="WP_109020599.1">
    <property type="nucleotide sequence ID" value="NZ_AP025028.1"/>
</dbReference>